<gene>
    <name evidence="1" type="ORF">T4D_16938</name>
</gene>
<name>A0A0V1F9L2_TRIPS</name>
<accession>A0A0V1F9L2</accession>
<keyword evidence="2" id="KW-1185">Reference proteome</keyword>
<dbReference type="Proteomes" id="UP000054995">
    <property type="component" value="Unassembled WGS sequence"/>
</dbReference>
<evidence type="ECO:0000313" key="1">
    <source>
        <dbReference type="EMBL" id="KRY82829.1"/>
    </source>
</evidence>
<dbReference type="EMBL" id="JYDT01000160">
    <property type="protein sequence ID" value="KRY82829.1"/>
    <property type="molecule type" value="Genomic_DNA"/>
</dbReference>
<sequence>MHTYTICCWQFCKWQSGRVEKCSCGMGEKLSSNCLLLTAETNFTGRFVIYIFPLTEIAQQMLHGNGPIKSPHLWEWFFLGRMMDFSLAAVGSLARNNNYCSLVSLAGWLAG</sequence>
<dbReference type="OrthoDB" id="10452486at2759"/>
<comment type="caution">
    <text evidence="1">The sequence shown here is derived from an EMBL/GenBank/DDBJ whole genome shotgun (WGS) entry which is preliminary data.</text>
</comment>
<protein>
    <submittedName>
        <fullName evidence="1">Uncharacterized protein</fullName>
    </submittedName>
</protein>
<proteinExistence type="predicted"/>
<evidence type="ECO:0000313" key="2">
    <source>
        <dbReference type="Proteomes" id="UP000054995"/>
    </source>
</evidence>
<reference evidence="1 2" key="1">
    <citation type="submission" date="2015-01" db="EMBL/GenBank/DDBJ databases">
        <title>Evolution of Trichinella species and genotypes.</title>
        <authorList>
            <person name="Korhonen P.K."/>
            <person name="Edoardo P."/>
            <person name="Giuseppe L.R."/>
            <person name="Gasser R.B."/>
        </authorList>
    </citation>
    <scope>NUCLEOTIDE SEQUENCE [LARGE SCALE GENOMIC DNA]</scope>
    <source>
        <strain evidence="1">ISS470</strain>
    </source>
</reference>
<dbReference type="AlphaFoldDB" id="A0A0V1F9L2"/>
<organism evidence="1 2">
    <name type="scientific">Trichinella pseudospiralis</name>
    <name type="common">Parasitic roundworm</name>
    <dbReference type="NCBI Taxonomy" id="6337"/>
    <lineage>
        <taxon>Eukaryota</taxon>
        <taxon>Metazoa</taxon>
        <taxon>Ecdysozoa</taxon>
        <taxon>Nematoda</taxon>
        <taxon>Enoplea</taxon>
        <taxon>Dorylaimia</taxon>
        <taxon>Trichinellida</taxon>
        <taxon>Trichinellidae</taxon>
        <taxon>Trichinella</taxon>
    </lineage>
</organism>